<dbReference type="Gene3D" id="3.40.630.30">
    <property type="match status" value="1"/>
</dbReference>
<evidence type="ECO:0000313" key="2">
    <source>
        <dbReference type="EMBL" id="RPD66466.1"/>
    </source>
</evidence>
<dbReference type="PROSITE" id="PS51186">
    <property type="entry name" value="GNAT"/>
    <property type="match status" value="1"/>
</dbReference>
<reference evidence="2" key="1">
    <citation type="journal article" date="2018" name="Genome Biol. Evol.">
        <title>Genomics and development of Lentinus tigrinus, a white-rot wood-decaying mushroom with dimorphic fruiting bodies.</title>
        <authorList>
            <person name="Wu B."/>
            <person name="Xu Z."/>
            <person name="Knudson A."/>
            <person name="Carlson A."/>
            <person name="Chen N."/>
            <person name="Kovaka S."/>
            <person name="LaButti K."/>
            <person name="Lipzen A."/>
            <person name="Pennachio C."/>
            <person name="Riley R."/>
            <person name="Schakwitz W."/>
            <person name="Umezawa K."/>
            <person name="Ohm R.A."/>
            <person name="Grigoriev I.V."/>
            <person name="Nagy L.G."/>
            <person name="Gibbons J."/>
            <person name="Hibbett D."/>
        </authorList>
    </citation>
    <scope>NUCLEOTIDE SEQUENCE [LARGE SCALE GENOMIC DNA]</scope>
    <source>
        <strain evidence="2">ALCF2SS1-6</strain>
    </source>
</reference>
<gene>
    <name evidence="2" type="ORF">L227DRAFT_597638</name>
</gene>
<evidence type="ECO:0000259" key="1">
    <source>
        <dbReference type="PROSITE" id="PS51186"/>
    </source>
</evidence>
<dbReference type="AlphaFoldDB" id="A0A5C2T1Q4"/>
<dbReference type="GO" id="GO:0016747">
    <property type="term" value="F:acyltransferase activity, transferring groups other than amino-acyl groups"/>
    <property type="evidence" value="ECO:0007669"/>
    <property type="project" value="InterPro"/>
</dbReference>
<organism evidence="2 3">
    <name type="scientific">Lentinus tigrinus ALCF2SS1-6</name>
    <dbReference type="NCBI Taxonomy" id="1328759"/>
    <lineage>
        <taxon>Eukaryota</taxon>
        <taxon>Fungi</taxon>
        <taxon>Dikarya</taxon>
        <taxon>Basidiomycota</taxon>
        <taxon>Agaricomycotina</taxon>
        <taxon>Agaricomycetes</taxon>
        <taxon>Polyporales</taxon>
        <taxon>Polyporaceae</taxon>
        <taxon>Lentinus</taxon>
    </lineage>
</organism>
<name>A0A5C2T1Q4_9APHY</name>
<dbReference type="SUPFAM" id="SSF55729">
    <property type="entry name" value="Acyl-CoA N-acyltransferases (Nat)"/>
    <property type="match status" value="1"/>
</dbReference>
<dbReference type="Pfam" id="PF13508">
    <property type="entry name" value="Acetyltransf_7"/>
    <property type="match status" value="1"/>
</dbReference>
<dbReference type="OrthoDB" id="2523549at2759"/>
<dbReference type="CDD" id="cd04301">
    <property type="entry name" value="NAT_SF"/>
    <property type="match status" value="1"/>
</dbReference>
<dbReference type="InterPro" id="IPR016181">
    <property type="entry name" value="Acyl_CoA_acyltransferase"/>
</dbReference>
<evidence type="ECO:0000313" key="3">
    <source>
        <dbReference type="Proteomes" id="UP000313359"/>
    </source>
</evidence>
<sequence>MDDFHCVRFETPAEFFEATKSYDDSFMNWGIGSLNDFLRKANGCVDHGTLLLGIFRAEALLLTLTKENPHAPWKLCVPCCAQDHLDAEIQVIVITLLCSSLLAQIGPSAIDQVSGPEGLVTAFLTAWIALLGSRGRRLHLVAPIFSWAVSYATRASLPPLCSGTSAGGFVTLAAEPDAVTIAPLHVNFVMTSPWPGTITRDEAVAFLARTISARLTWVYRKDDEVAGYAILGRVTPRTISLRNMYVAPQHRRQGIAEAMVRAITRYYLGVLPSGAEHVEGSPSVGIKEEVNLLVEDPGAERMYQRAGFLFPDRTGEVLSGGHDPTTGRKAWYHAVWRDIEPEPSH</sequence>
<protein>
    <recommendedName>
        <fullName evidence="1">N-acetyltransferase domain-containing protein</fullName>
    </recommendedName>
</protein>
<keyword evidence="3" id="KW-1185">Reference proteome</keyword>
<proteinExistence type="predicted"/>
<dbReference type="EMBL" id="ML122251">
    <property type="protein sequence ID" value="RPD66466.1"/>
    <property type="molecule type" value="Genomic_DNA"/>
</dbReference>
<feature type="domain" description="N-acetyltransferase" evidence="1">
    <location>
        <begin position="170"/>
        <end position="338"/>
    </location>
</feature>
<dbReference type="InterPro" id="IPR000182">
    <property type="entry name" value="GNAT_dom"/>
</dbReference>
<dbReference type="Proteomes" id="UP000313359">
    <property type="component" value="Unassembled WGS sequence"/>
</dbReference>
<accession>A0A5C2T1Q4</accession>